<keyword evidence="1" id="KW-1133">Transmembrane helix</keyword>
<evidence type="ECO:0000313" key="2">
    <source>
        <dbReference type="EMBL" id="KAK3391188.1"/>
    </source>
</evidence>
<dbReference type="Proteomes" id="UP001285441">
    <property type="component" value="Unassembled WGS sequence"/>
</dbReference>
<evidence type="ECO:0000256" key="1">
    <source>
        <dbReference type="SAM" id="Phobius"/>
    </source>
</evidence>
<gene>
    <name evidence="2" type="ORF">B0H63DRAFT_558037</name>
</gene>
<reference evidence="2" key="2">
    <citation type="submission" date="2023-06" db="EMBL/GenBank/DDBJ databases">
        <authorList>
            <consortium name="Lawrence Berkeley National Laboratory"/>
            <person name="Haridas S."/>
            <person name="Hensen N."/>
            <person name="Bonometti L."/>
            <person name="Westerberg I."/>
            <person name="Brannstrom I.O."/>
            <person name="Guillou S."/>
            <person name="Cros-Aarteil S."/>
            <person name="Calhoun S."/>
            <person name="Kuo A."/>
            <person name="Mondo S."/>
            <person name="Pangilinan J."/>
            <person name="Riley R."/>
            <person name="LaButti K."/>
            <person name="Andreopoulos B."/>
            <person name="Lipzen A."/>
            <person name="Chen C."/>
            <person name="Yanf M."/>
            <person name="Daum C."/>
            <person name="Ng V."/>
            <person name="Clum A."/>
            <person name="Steindorff A."/>
            <person name="Ohm R."/>
            <person name="Martin F."/>
            <person name="Silar P."/>
            <person name="Natvig D."/>
            <person name="Lalanne C."/>
            <person name="Gautier V."/>
            <person name="Ament-velasquez S.L."/>
            <person name="Kruys A."/>
            <person name="Hutchinson M.I."/>
            <person name="Powell A.J."/>
            <person name="Barry K."/>
            <person name="Miller A.N."/>
            <person name="Grigoriev I.V."/>
            <person name="Debuchy R."/>
            <person name="Gladieux P."/>
            <person name="Thoren M.H."/>
            <person name="Johannesson H."/>
        </authorList>
    </citation>
    <scope>NUCLEOTIDE SEQUENCE</scope>
    <source>
        <strain evidence="2">CBS 232.78</strain>
    </source>
</reference>
<protein>
    <submittedName>
        <fullName evidence="2">Uncharacterized protein</fullName>
    </submittedName>
</protein>
<sequence length="346" mass="39209">MRAPPEVIDKLVQLGASKSSTPAETLRTRTGFAWPNITPLELAIELDVNWAVTQLRPVIHNPVPLDTLNRLQDNSHAIIRHKLGTAFDEMKLYLPILEQLTEFTSQSTWFPIKLDGRHRSYMYRLDSRHLLVWSIDIERQGSSIKYRVTEVDIPLVDEALVFGGNSLKDHVIRRPKMRTFSIHRSITAAWRSDNFDSRGPWNIADNPHLRGPYVINFTFVFYFSFVISFDSVIDINSVVIHGSVYVNSAININSVICLDYVVSASFVIFLLRGSSSSSRTQTPLYNTSTIIIHDSNLTLLRTSNLNPMHGITGPLLSGLDGSLGSKQSTQSWYQWSQLRRNCPAPR</sequence>
<proteinExistence type="predicted"/>
<keyword evidence="1" id="KW-0472">Membrane</keyword>
<feature type="transmembrane region" description="Helical" evidence="1">
    <location>
        <begin position="213"/>
        <end position="229"/>
    </location>
</feature>
<dbReference type="EMBL" id="JAULSW010000002">
    <property type="protein sequence ID" value="KAK3391188.1"/>
    <property type="molecule type" value="Genomic_DNA"/>
</dbReference>
<evidence type="ECO:0000313" key="3">
    <source>
        <dbReference type="Proteomes" id="UP001285441"/>
    </source>
</evidence>
<comment type="caution">
    <text evidence="2">The sequence shown here is derived from an EMBL/GenBank/DDBJ whole genome shotgun (WGS) entry which is preliminary data.</text>
</comment>
<reference evidence="2" key="1">
    <citation type="journal article" date="2023" name="Mol. Phylogenet. Evol.">
        <title>Genome-scale phylogeny and comparative genomics of the fungal order Sordariales.</title>
        <authorList>
            <person name="Hensen N."/>
            <person name="Bonometti L."/>
            <person name="Westerberg I."/>
            <person name="Brannstrom I.O."/>
            <person name="Guillou S."/>
            <person name="Cros-Aarteil S."/>
            <person name="Calhoun S."/>
            <person name="Haridas S."/>
            <person name="Kuo A."/>
            <person name="Mondo S."/>
            <person name="Pangilinan J."/>
            <person name="Riley R."/>
            <person name="LaButti K."/>
            <person name="Andreopoulos B."/>
            <person name="Lipzen A."/>
            <person name="Chen C."/>
            <person name="Yan M."/>
            <person name="Daum C."/>
            <person name="Ng V."/>
            <person name="Clum A."/>
            <person name="Steindorff A."/>
            <person name="Ohm R.A."/>
            <person name="Martin F."/>
            <person name="Silar P."/>
            <person name="Natvig D.O."/>
            <person name="Lalanne C."/>
            <person name="Gautier V."/>
            <person name="Ament-Velasquez S.L."/>
            <person name="Kruys A."/>
            <person name="Hutchinson M.I."/>
            <person name="Powell A.J."/>
            <person name="Barry K."/>
            <person name="Miller A.N."/>
            <person name="Grigoriev I.V."/>
            <person name="Debuchy R."/>
            <person name="Gladieux P."/>
            <person name="Hiltunen Thoren M."/>
            <person name="Johannesson H."/>
        </authorList>
    </citation>
    <scope>NUCLEOTIDE SEQUENCE</scope>
    <source>
        <strain evidence="2">CBS 232.78</strain>
    </source>
</reference>
<keyword evidence="3" id="KW-1185">Reference proteome</keyword>
<keyword evidence="1" id="KW-0812">Transmembrane</keyword>
<feature type="transmembrane region" description="Helical" evidence="1">
    <location>
        <begin position="249"/>
        <end position="271"/>
    </location>
</feature>
<name>A0AAE0P0K4_9PEZI</name>
<dbReference type="AlphaFoldDB" id="A0AAE0P0K4"/>
<organism evidence="2 3">
    <name type="scientific">Podospora didyma</name>
    <dbReference type="NCBI Taxonomy" id="330526"/>
    <lineage>
        <taxon>Eukaryota</taxon>
        <taxon>Fungi</taxon>
        <taxon>Dikarya</taxon>
        <taxon>Ascomycota</taxon>
        <taxon>Pezizomycotina</taxon>
        <taxon>Sordariomycetes</taxon>
        <taxon>Sordariomycetidae</taxon>
        <taxon>Sordariales</taxon>
        <taxon>Podosporaceae</taxon>
        <taxon>Podospora</taxon>
    </lineage>
</organism>
<accession>A0AAE0P0K4</accession>